<dbReference type="GO" id="GO:0005886">
    <property type="term" value="C:plasma membrane"/>
    <property type="evidence" value="ECO:0007669"/>
    <property type="project" value="UniProtKB-SubCell"/>
</dbReference>
<feature type="transmembrane region" description="Helical" evidence="9">
    <location>
        <begin position="386"/>
        <end position="408"/>
    </location>
</feature>
<feature type="transmembrane region" description="Helical" evidence="9">
    <location>
        <begin position="270"/>
        <end position="288"/>
    </location>
</feature>
<dbReference type="GO" id="GO:0006817">
    <property type="term" value="P:phosphate ion transport"/>
    <property type="evidence" value="ECO:0007669"/>
    <property type="project" value="UniProtKB-KW"/>
</dbReference>
<dbReference type="AlphaFoldDB" id="A0A4Y4B3P4"/>
<dbReference type="Pfam" id="PF00528">
    <property type="entry name" value="BPD_transp_1"/>
    <property type="match status" value="1"/>
</dbReference>
<dbReference type="InterPro" id="IPR051124">
    <property type="entry name" value="Phosphate_Transport_Permease"/>
</dbReference>
<dbReference type="SUPFAM" id="SSF53850">
    <property type="entry name" value="Periplasmic binding protein-like II"/>
    <property type="match status" value="1"/>
</dbReference>
<evidence type="ECO:0000256" key="7">
    <source>
        <dbReference type="ARBA" id="ARBA00022989"/>
    </source>
</evidence>
<dbReference type="Gene3D" id="3.40.190.10">
    <property type="entry name" value="Periplasmic binding protein-like II"/>
    <property type="match status" value="1"/>
</dbReference>
<dbReference type="SUPFAM" id="SSF161098">
    <property type="entry name" value="MetI-like"/>
    <property type="match status" value="1"/>
</dbReference>
<comment type="caution">
    <text evidence="12">The sequence shown here is derived from an EMBL/GenBank/DDBJ whole genome shotgun (WGS) entry which is preliminary data.</text>
</comment>
<proteinExistence type="inferred from homology"/>
<dbReference type="STRING" id="983.SAMN05443543_10216"/>
<keyword evidence="7 9" id="KW-1133">Transmembrane helix</keyword>
<feature type="transmembrane region" description="Helical" evidence="9">
    <location>
        <begin position="234"/>
        <end position="258"/>
    </location>
</feature>
<feature type="transmembrane region" description="Helical" evidence="9">
    <location>
        <begin position="319"/>
        <end position="339"/>
    </location>
</feature>
<evidence type="ECO:0000256" key="9">
    <source>
        <dbReference type="RuleBase" id="RU363032"/>
    </source>
</evidence>
<evidence type="ECO:0000256" key="6">
    <source>
        <dbReference type="ARBA" id="ARBA00022692"/>
    </source>
</evidence>
<feature type="domain" description="ABC transmembrane type-1" evidence="11">
    <location>
        <begin position="194"/>
        <end position="405"/>
    </location>
</feature>
<evidence type="ECO:0000256" key="2">
    <source>
        <dbReference type="ARBA" id="ARBA00007069"/>
    </source>
</evidence>
<keyword evidence="3 9" id="KW-0813">Transport</keyword>
<keyword evidence="13" id="KW-1185">Reference proteome</keyword>
<keyword evidence="4 10" id="KW-1003">Cell membrane</keyword>
<dbReference type="InterPro" id="IPR000515">
    <property type="entry name" value="MetI-like"/>
</dbReference>
<organism evidence="12 13">
    <name type="scientific">Flavobacterium flevense</name>
    <dbReference type="NCBI Taxonomy" id="983"/>
    <lineage>
        <taxon>Bacteria</taxon>
        <taxon>Pseudomonadati</taxon>
        <taxon>Bacteroidota</taxon>
        <taxon>Flavobacteriia</taxon>
        <taxon>Flavobacteriales</taxon>
        <taxon>Flavobacteriaceae</taxon>
        <taxon>Flavobacterium</taxon>
    </lineage>
</organism>
<evidence type="ECO:0000313" key="12">
    <source>
        <dbReference type="EMBL" id="GEC73544.1"/>
    </source>
</evidence>
<comment type="similarity">
    <text evidence="2 10">Belongs to the binding-protein-dependent transport system permease family. CysTW subfamily.</text>
</comment>
<keyword evidence="8 9" id="KW-0472">Membrane</keyword>
<evidence type="ECO:0000256" key="4">
    <source>
        <dbReference type="ARBA" id="ARBA00022475"/>
    </source>
</evidence>
<comment type="subcellular location">
    <subcellularLocation>
        <location evidence="1 9">Cell membrane</location>
        <topology evidence="1 9">Multi-pass membrane protein</topology>
    </subcellularLocation>
</comment>
<sequence length="417" mass="45475">MLKAAVVLRKIKDTDLKTNLKQLKEKIIETILMLSGAATSITVVLIVFFLFIEGAGVFNRKPIDDGFILAVNATNQVKGLHPSQIKDIFDKKITNWNQVGGDDRPIVLFRTSDITDYYTEEELGPDFEYFPEKINELIQKQPGIIAFFSDKYKSDQFVGKELDIDKIKVWEFLSGEEWFPTAQPIAQMGVKPLIYGTLWVSFGAILLALPIGLAAAIYLSEIATKRTRSLLKPLIELLAGIPSVVYGFFGLVVIVPLIQSTFNLPVGETALAGSVVLAIMALPTIITISEDAMRNTPRAMKEASLALGASKWQTIYKVVMPYSASGITAGAILGIGRAIGETMAVLMVTGNAAVIPHTLLAPVRTIPATIAAELGEAPNGGLHYEALFALGCILFLITFGINMLVELVTNRKSHKKH</sequence>
<dbReference type="EMBL" id="BJNP01000048">
    <property type="protein sequence ID" value="GEC73544.1"/>
    <property type="molecule type" value="Genomic_DNA"/>
</dbReference>
<evidence type="ECO:0000256" key="1">
    <source>
        <dbReference type="ARBA" id="ARBA00004651"/>
    </source>
</evidence>
<protein>
    <recommendedName>
        <fullName evidence="10">Phosphate transport system permease protein</fullName>
    </recommendedName>
</protein>
<dbReference type="NCBIfam" id="TIGR02138">
    <property type="entry name" value="phosphate_pstC"/>
    <property type="match status" value="1"/>
</dbReference>
<gene>
    <name evidence="12" type="ORF">FFL01_30830</name>
</gene>
<evidence type="ECO:0000256" key="3">
    <source>
        <dbReference type="ARBA" id="ARBA00022448"/>
    </source>
</evidence>
<dbReference type="InterPro" id="IPR011864">
    <property type="entry name" value="Phosphate_PstC"/>
</dbReference>
<feature type="transmembrane region" description="Helical" evidence="9">
    <location>
        <begin position="31"/>
        <end position="52"/>
    </location>
</feature>
<keyword evidence="5 10" id="KW-0592">Phosphate transport</keyword>
<evidence type="ECO:0000256" key="5">
    <source>
        <dbReference type="ARBA" id="ARBA00022592"/>
    </source>
</evidence>
<dbReference type="PANTHER" id="PTHR30425">
    <property type="entry name" value="PHOSPHATE TRANSPORT SYSTEM PERMEASE PROTEIN PST"/>
    <property type="match status" value="1"/>
</dbReference>
<dbReference type="InterPro" id="IPR035906">
    <property type="entry name" value="MetI-like_sf"/>
</dbReference>
<comment type="function">
    <text evidence="10">Part of the binding-protein-dependent transport system for phosphate; probably responsible for the translocation of the substrate across the membrane.</text>
</comment>
<dbReference type="PANTHER" id="PTHR30425:SF1">
    <property type="entry name" value="PHOSPHATE TRANSPORT SYSTEM PERMEASE PROTEIN PSTC"/>
    <property type="match status" value="1"/>
</dbReference>
<dbReference type="Proteomes" id="UP000316775">
    <property type="component" value="Unassembled WGS sequence"/>
</dbReference>
<reference evidence="12 13" key="1">
    <citation type="submission" date="2019-06" db="EMBL/GenBank/DDBJ databases">
        <title>Whole genome shotgun sequence of Flavobacterium flevense NBRC 14960.</title>
        <authorList>
            <person name="Hosoyama A."/>
            <person name="Uohara A."/>
            <person name="Ohji S."/>
            <person name="Ichikawa N."/>
        </authorList>
    </citation>
    <scope>NUCLEOTIDE SEQUENCE [LARGE SCALE GENOMIC DNA]</scope>
    <source>
        <strain evidence="12 13">NBRC 14960</strain>
    </source>
</reference>
<dbReference type="Gene3D" id="1.10.3720.10">
    <property type="entry name" value="MetI-like"/>
    <property type="match status" value="1"/>
</dbReference>
<dbReference type="CDD" id="cd06261">
    <property type="entry name" value="TM_PBP2"/>
    <property type="match status" value="1"/>
</dbReference>
<dbReference type="GO" id="GO:0005315">
    <property type="term" value="F:phosphate transmembrane transporter activity"/>
    <property type="evidence" value="ECO:0007669"/>
    <property type="project" value="InterPro"/>
</dbReference>
<name>A0A4Y4B3P4_9FLAO</name>
<accession>A0A4Y4B3P4</accession>
<feature type="transmembrane region" description="Helical" evidence="9">
    <location>
        <begin position="198"/>
        <end position="222"/>
    </location>
</feature>
<evidence type="ECO:0000256" key="8">
    <source>
        <dbReference type="ARBA" id="ARBA00023136"/>
    </source>
</evidence>
<keyword evidence="6 9" id="KW-0812">Transmembrane</keyword>
<dbReference type="Pfam" id="PF12849">
    <property type="entry name" value="PBP_like_2"/>
    <property type="match status" value="1"/>
</dbReference>
<dbReference type="PROSITE" id="PS50928">
    <property type="entry name" value="ABC_TM1"/>
    <property type="match status" value="1"/>
</dbReference>
<dbReference type="InterPro" id="IPR024370">
    <property type="entry name" value="PBP_domain"/>
</dbReference>
<evidence type="ECO:0000256" key="10">
    <source>
        <dbReference type="RuleBase" id="RU363054"/>
    </source>
</evidence>
<evidence type="ECO:0000259" key="11">
    <source>
        <dbReference type="PROSITE" id="PS50928"/>
    </source>
</evidence>
<evidence type="ECO:0000313" key="13">
    <source>
        <dbReference type="Proteomes" id="UP000316775"/>
    </source>
</evidence>